<sequence>MIEIDILGCGEAFDPDRANSAVLVTAEGFRLLIDCGQGVPQAVWQRSDDAGFIDAVYFTHLHVDHCGGLPALVDHMAARGRVKPLPILAPDDGLDRVASALAFAAWPSATLPFPVPLLPATRQESIGPLRLATAQTDHAATNYALRLDLGDASLFYSGDGRPTNASRALMTGARVAFHETQAPSDNTPTEGHADFETVTALLDSQSLGQLWLYHTEARADATFAQKLRALGNRQIRFAEAGQIVRVR</sequence>
<name>A0A255XX74_9PROT</name>
<dbReference type="RefSeq" id="WP_094407556.1">
    <property type="nucleotide sequence ID" value="NZ_BMJZ01000007.1"/>
</dbReference>
<dbReference type="PANTHER" id="PTHR46018:SF4">
    <property type="entry name" value="METALLO-HYDROLASE YHFI-RELATED"/>
    <property type="match status" value="1"/>
</dbReference>
<accession>A0A255XX74</accession>
<dbReference type="CDD" id="cd16272">
    <property type="entry name" value="RNaseZ_MBL-fold"/>
    <property type="match status" value="1"/>
</dbReference>
<protein>
    <recommendedName>
        <fullName evidence="1">Metallo-beta-lactamase domain-containing protein</fullName>
    </recommendedName>
</protein>
<dbReference type="AlphaFoldDB" id="A0A255XX74"/>
<organism evidence="2 3">
    <name type="scientific">Elstera cyanobacteriorum</name>
    <dbReference type="NCBI Taxonomy" id="2022747"/>
    <lineage>
        <taxon>Bacteria</taxon>
        <taxon>Pseudomonadati</taxon>
        <taxon>Pseudomonadota</taxon>
        <taxon>Alphaproteobacteria</taxon>
        <taxon>Rhodospirillales</taxon>
        <taxon>Rhodospirillaceae</taxon>
        <taxon>Elstera</taxon>
    </lineage>
</organism>
<proteinExistence type="predicted"/>
<reference evidence="2 3" key="1">
    <citation type="submission" date="2017-07" db="EMBL/GenBank/DDBJ databases">
        <title>Elstera cyanobacteriorum sp. nov., a novel bacterium isolated from cyanobacterial aggregates in a eutrophic lake.</title>
        <authorList>
            <person name="Cai H."/>
        </authorList>
    </citation>
    <scope>NUCLEOTIDE SEQUENCE [LARGE SCALE GENOMIC DNA]</scope>
    <source>
        <strain evidence="2 3">TH019</strain>
    </source>
</reference>
<feature type="domain" description="Metallo-beta-lactamase" evidence="1">
    <location>
        <begin position="18"/>
        <end position="192"/>
    </location>
</feature>
<evidence type="ECO:0000313" key="2">
    <source>
        <dbReference type="EMBL" id="OYQ20974.1"/>
    </source>
</evidence>
<dbReference type="Proteomes" id="UP000216361">
    <property type="component" value="Unassembled WGS sequence"/>
</dbReference>
<dbReference type="InterPro" id="IPR001279">
    <property type="entry name" value="Metallo-B-lactamas"/>
</dbReference>
<keyword evidence="3" id="KW-1185">Reference proteome</keyword>
<dbReference type="InterPro" id="IPR036866">
    <property type="entry name" value="RibonucZ/Hydroxyglut_hydro"/>
</dbReference>
<dbReference type="PANTHER" id="PTHR46018">
    <property type="entry name" value="ZINC PHOSPHODIESTERASE ELAC PROTEIN 1"/>
    <property type="match status" value="1"/>
</dbReference>
<dbReference type="OrthoDB" id="9800940at2"/>
<dbReference type="Gene3D" id="3.60.15.10">
    <property type="entry name" value="Ribonuclease Z/Hydroxyacylglutathione hydrolase-like"/>
    <property type="match status" value="1"/>
</dbReference>
<dbReference type="SUPFAM" id="SSF56281">
    <property type="entry name" value="Metallo-hydrolase/oxidoreductase"/>
    <property type="match status" value="1"/>
</dbReference>
<comment type="caution">
    <text evidence="2">The sequence shown here is derived from an EMBL/GenBank/DDBJ whole genome shotgun (WGS) entry which is preliminary data.</text>
</comment>
<gene>
    <name evidence="2" type="ORF">CHR90_03305</name>
</gene>
<dbReference type="EMBL" id="NOXS01000025">
    <property type="protein sequence ID" value="OYQ20974.1"/>
    <property type="molecule type" value="Genomic_DNA"/>
</dbReference>
<dbReference type="GO" id="GO:0042781">
    <property type="term" value="F:3'-tRNA processing endoribonuclease activity"/>
    <property type="evidence" value="ECO:0007669"/>
    <property type="project" value="TreeGrafter"/>
</dbReference>
<evidence type="ECO:0000259" key="1">
    <source>
        <dbReference type="SMART" id="SM00849"/>
    </source>
</evidence>
<dbReference type="SMART" id="SM00849">
    <property type="entry name" value="Lactamase_B"/>
    <property type="match status" value="1"/>
</dbReference>
<evidence type="ECO:0000313" key="3">
    <source>
        <dbReference type="Proteomes" id="UP000216361"/>
    </source>
</evidence>
<dbReference type="Pfam" id="PF23023">
    <property type="entry name" value="Anti-Pycsar_Apyc1"/>
    <property type="match status" value="1"/>
</dbReference>